<keyword evidence="9" id="KW-1185">Reference proteome</keyword>
<gene>
    <name evidence="6" type="primary">rsmI</name>
    <name evidence="8" type="ORF">SAMN00017477_0403</name>
</gene>
<evidence type="ECO:0000313" key="8">
    <source>
        <dbReference type="EMBL" id="SMB82038.1"/>
    </source>
</evidence>
<evidence type="ECO:0000256" key="1">
    <source>
        <dbReference type="ARBA" id="ARBA00022490"/>
    </source>
</evidence>
<dbReference type="STRING" id="573058.SAMN00017477_0403"/>
<keyword evidence="3 6" id="KW-0489">Methyltransferase</keyword>
<comment type="similarity">
    <text evidence="6">Belongs to the methyltransferase superfamily. RsmI family.</text>
</comment>
<dbReference type="CDD" id="cd11648">
    <property type="entry name" value="RsmI"/>
    <property type="match status" value="1"/>
</dbReference>
<dbReference type="InterPro" id="IPR000878">
    <property type="entry name" value="4pyrrol_Mease"/>
</dbReference>
<dbReference type="HAMAP" id="MF_01877">
    <property type="entry name" value="16SrRNA_methyltr_I"/>
    <property type="match status" value="1"/>
</dbReference>
<proteinExistence type="inferred from homology"/>
<dbReference type="InterPro" id="IPR035996">
    <property type="entry name" value="4pyrrol_Methylase_sf"/>
</dbReference>
<keyword evidence="2 6" id="KW-0698">rRNA processing</keyword>
<dbReference type="Proteomes" id="UP000192368">
    <property type="component" value="Unassembled WGS sequence"/>
</dbReference>
<dbReference type="EMBL" id="FWWR01000009">
    <property type="protein sequence ID" value="SMB82038.1"/>
    <property type="molecule type" value="Genomic_DNA"/>
</dbReference>
<accession>A0A1W1ULM8</accession>
<dbReference type="RefSeq" id="WP_084230088.1">
    <property type="nucleotide sequence ID" value="NZ_FWWR01000009.1"/>
</dbReference>
<dbReference type="PANTHER" id="PTHR46111:SF1">
    <property type="entry name" value="RIBOSOMAL RNA SMALL SUBUNIT METHYLTRANSFERASE I"/>
    <property type="match status" value="1"/>
</dbReference>
<dbReference type="InterPro" id="IPR014777">
    <property type="entry name" value="4pyrrole_Mease_sub1"/>
</dbReference>
<comment type="subcellular location">
    <subcellularLocation>
        <location evidence="6">Cytoplasm</location>
    </subcellularLocation>
</comment>
<organism evidence="8 9">
    <name type="scientific">Peptoniphilus asaccharolyticus DSM 20463</name>
    <dbReference type="NCBI Taxonomy" id="573058"/>
    <lineage>
        <taxon>Bacteria</taxon>
        <taxon>Bacillati</taxon>
        <taxon>Bacillota</taxon>
        <taxon>Tissierellia</taxon>
        <taxon>Tissierellales</taxon>
        <taxon>Peptoniphilaceae</taxon>
        <taxon>Peptoniphilus</taxon>
    </lineage>
</organism>
<name>A0A1W1ULM8_PEPAS</name>
<sequence length="269" mass="30153">MIYFCPTPIGNLSDITMRTLEVFEKVDVIACEDTRVTMKLLSHFELKKQLIAYHKFNEQEKAKELIELSKEKDIALVSDAGMPGISDPGAILAVELIKSGVEFCVLPGANAANVALICSGLNTDHFLFYGFLNSKSSARVKELESLKSFPYTMIFYEAPHRILKVLEDMKDVFGDRNISVSRELTKMYETTYRGKISEVMEQIFEKGEFVIVVEGNTEEEVFDIKALLLKKISSGIKPSQAVKQVSSETGINKNEVYKVSLELKENGDA</sequence>
<dbReference type="FunFam" id="3.30.950.10:FF:000002">
    <property type="entry name" value="Ribosomal RNA small subunit methyltransferase I"/>
    <property type="match status" value="1"/>
</dbReference>
<dbReference type="EC" id="2.1.1.198" evidence="6"/>
<evidence type="ECO:0000256" key="4">
    <source>
        <dbReference type="ARBA" id="ARBA00022679"/>
    </source>
</evidence>
<dbReference type="AlphaFoldDB" id="A0A1W1ULM8"/>
<dbReference type="Gene3D" id="3.30.950.10">
    <property type="entry name" value="Methyltransferase, Cobalt-precorrin-4 Transmethylase, Domain 2"/>
    <property type="match status" value="1"/>
</dbReference>
<dbReference type="OrthoDB" id="9809084at2"/>
<evidence type="ECO:0000256" key="3">
    <source>
        <dbReference type="ARBA" id="ARBA00022603"/>
    </source>
</evidence>
<evidence type="ECO:0000256" key="2">
    <source>
        <dbReference type="ARBA" id="ARBA00022552"/>
    </source>
</evidence>
<keyword evidence="5 6" id="KW-0949">S-adenosyl-L-methionine</keyword>
<evidence type="ECO:0000256" key="5">
    <source>
        <dbReference type="ARBA" id="ARBA00022691"/>
    </source>
</evidence>
<dbReference type="PANTHER" id="PTHR46111">
    <property type="entry name" value="RIBOSOMAL RNA SMALL SUBUNIT METHYLTRANSFERASE I"/>
    <property type="match status" value="1"/>
</dbReference>
<dbReference type="SUPFAM" id="SSF53790">
    <property type="entry name" value="Tetrapyrrole methylase"/>
    <property type="match status" value="1"/>
</dbReference>
<evidence type="ECO:0000256" key="6">
    <source>
        <dbReference type="HAMAP-Rule" id="MF_01877"/>
    </source>
</evidence>
<dbReference type="NCBIfam" id="TIGR00096">
    <property type="entry name" value="16S rRNA (cytidine(1402)-2'-O)-methyltransferase"/>
    <property type="match status" value="1"/>
</dbReference>
<dbReference type="GO" id="GO:0070677">
    <property type="term" value="F:rRNA (cytosine-2'-O-)-methyltransferase activity"/>
    <property type="evidence" value="ECO:0007669"/>
    <property type="project" value="UniProtKB-UniRule"/>
</dbReference>
<dbReference type="PIRSF" id="PIRSF005917">
    <property type="entry name" value="MTase_YraL"/>
    <property type="match status" value="1"/>
</dbReference>
<reference evidence="9" key="1">
    <citation type="submission" date="2017-04" db="EMBL/GenBank/DDBJ databases">
        <authorList>
            <person name="Varghese N."/>
            <person name="Submissions S."/>
        </authorList>
    </citation>
    <scope>NUCLEOTIDE SEQUENCE [LARGE SCALE GENOMIC DNA]</scope>
    <source>
        <strain evidence="9">DSM 20463</strain>
    </source>
</reference>
<dbReference type="PROSITE" id="PS01296">
    <property type="entry name" value="RSMI"/>
    <property type="match status" value="1"/>
</dbReference>
<dbReference type="GO" id="GO:0005737">
    <property type="term" value="C:cytoplasm"/>
    <property type="evidence" value="ECO:0007669"/>
    <property type="project" value="UniProtKB-SubCell"/>
</dbReference>
<evidence type="ECO:0000313" key="9">
    <source>
        <dbReference type="Proteomes" id="UP000192368"/>
    </source>
</evidence>
<evidence type="ECO:0000259" key="7">
    <source>
        <dbReference type="Pfam" id="PF00590"/>
    </source>
</evidence>
<dbReference type="Gene3D" id="3.40.1010.10">
    <property type="entry name" value="Cobalt-precorrin-4 Transmethylase, Domain 1"/>
    <property type="match status" value="1"/>
</dbReference>
<dbReference type="InterPro" id="IPR008189">
    <property type="entry name" value="rRNA_ssu_MeTfrase_I"/>
</dbReference>
<dbReference type="FunFam" id="3.40.1010.10:FF:000007">
    <property type="entry name" value="Ribosomal RNA small subunit methyltransferase I"/>
    <property type="match status" value="1"/>
</dbReference>
<keyword evidence="4 6" id="KW-0808">Transferase</keyword>
<keyword evidence="1 6" id="KW-0963">Cytoplasm</keyword>
<feature type="domain" description="Tetrapyrrole methylase" evidence="7">
    <location>
        <begin position="1"/>
        <end position="199"/>
    </location>
</feature>
<comment type="function">
    <text evidence="6">Catalyzes the 2'-O-methylation of the ribose of cytidine 1402 (C1402) in 16S rRNA.</text>
</comment>
<comment type="catalytic activity">
    <reaction evidence="6">
        <text>cytidine(1402) in 16S rRNA + S-adenosyl-L-methionine = 2'-O-methylcytidine(1402) in 16S rRNA + S-adenosyl-L-homocysteine + H(+)</text>
        <dbReference type="Rhea" id="RHEA:42924"/>
        <dbReference type="Rhea" id="RHEA-COMP:10285"/>
        <dbReference type="Rhea" id="RHEA-COMP:10286"/>
        <dbReference type="ChEBI" id="CHEBI:15378"/>
        <dbReference type="ChEBI" id="CHEBI:57856"/>
        <dbReference type="ChEBI" id="CHEBI:59789"/>
        <dbReference type="ChEBI" id="CHEBI:74495"/>
        <dbReference type="ChEBI" id="CHEBI:82748"/>
        <dbReference type="EC" id="2.1.1.198"/>
    </reaction>
</comment>
<dbReference type="InterPro" id="IPR018063">
    <property type="entry name" value="SAM_MeTrfase_RsmI_CS"/>
</dbReference>
<protein>
    <recommendedName>
        <fullName evidence="6">Ribosomal RNA small subunit methyltransferase I</fullName>
        <ecNumber evidence="6">2.1.1.198</ecNumber>
    </recommendedName>
    <alternativeName>
        <fullName evidence="6">16S rRNA 2'-O-ribose C1402 methyltransferase</fullName>
    </alternativeName>
    <alternativeName>
        <fullName evidence="6">rRNA (cytidine-2'-O-)-methyltransferase RsmI</fullName>
    </alternativeName>
</protein>
<dbReference type="Pfam" id="PF00590">
    <property type="entry name" value="TP_methylase"/>
    <property type="match status" value="1"/>
</dbReference>
<dbReference type="InterPro" id="IPR014776">
    <property type="entry name" value="4pyrrole_Mease_sub2"/>
</dbReference>